<dbReference type="InterPro" id="IPR036259">
    <property type="entry name" value="MFS_trans_sf"/>
</dbReference>
<gene>
    <name evidence="3" type="ORF">NQ318_004225</name>
</gene>
<accession>A0AAV8Y6L5</accession>
<comment type="similarity">
    <text evidence="1">Belongs to the major facilitator superfamily.</text>
</comment>
<dbReference type="Gene3D" id="1.20.1250.20">
    <property type="entry name" value="MFS general substrate transporter like domains"/>
    <property type="match status" value="1"/>
</dbReference>
<evidence type="ECO:0008006" key="5">
    <source>
        <dbReference type="Google" id="ProtNLM"/>
    </source>
</evidence>
<dbReference type="GO" id="GO:0008643">
    <property type="term" value="P:carbohydrate transport"/>
    <property type="evidence" value="ECO:0007669"/>
    <property type="project" value="InterPro"/>
</dbReference>
<keyword evidence="2" id="KW-0812">Transmembrane</keyword>
<dbReference type="GO" id="GO:0005886">
    <property type="term" value="C:plasma membrane"/>
    <property type="evidence" value="ECO:0007669"/>
    <property type="project" value="TreeGrafter"/>
</dbReference>
<dbReference type="SUPFAM" id="SSF103473">
    <property type="entry name" value="MFS general substrate transporter"/>
    <property type="match status" value="1"/>
</dbReference>
<dbReference type="GO" id="GO:0015293">
    <property type="term" value="F:symporter activity"/>
    <property type="evidence" value="ECO:0007669"/>
    <property type="project" value="InterPro"/>
</dbReference>
<comment type="caution">
    <text evidence="3">The sequence shown here is derived from an EMBL/GenBank/DDBJ whole genome shotgun (WGS) entry which is preliminary data.</text>
</comment>
<feature type="transmembrane region" description="Helical" evidence="2">
    <location>
        <begin position="384"/>
        <end position="406"/>
    </location>
</feature>
<feature type="transmembrane region" description="Helical" evidence="2">
    <location>
        <begin position="49"/>
        <end position="70"/>
    </location>
</feature>
<reference evidence="3" key="1">
    <citation type="journal article" date="2023" name="Insect Mol. Biol.">
        <title>Genome sequencing provides insights into the evolution of gene families encoding plant cell wall-degrading enzymes in longhorned beetles.</title>
        <authorList>
            <person name="Shin N.R."/>
            <person name="Okamura Y."/>
            <person name="Kirsch R."/>
            <person name="Pauchet Y."/>
        </authorList>
    </citation>
    <scope>NUCLEOTIDE SEQUENCE</scope>
    <source>
        <strain evidence="3">AMC_N1</strain>
    </source>
</reference>
<dbReference type="AlphaFoldDB" id="A0AAV8Y6L5"/>
<sequence>MEIEERNVRTCLIWQKISFGFGHVFNDLCAAMWFSYTLFYLQVVLMMEASTAGILLMTGQIVDALATPLVGWALDYIGHRRLWHFGGTIAVAIGFSLMFSLKTTAFSTSVLTRHALVISLFQIGWAVVQISHLSLIPEISRNHSHSSDLTAIRYTAYVCCSVTVYLITLIILSNDDESVIIGPDDFYKFKEIALIITFVGLLASMLFYCGLLGTYESEYEEIREAELEDVNNLNTTNSDQHFLRSLIIYCVALMYMSSRLFTILNLIYIPLYIDERGSLEIAEHEKMRQTIASVPLASYLASFLTSIFLKFRIKICSDKITYLTGSLIGISASVWIGVGVSLTSDKHLYIIAVLIGISGSSTMVASLCFTANFVKTNGYGGGRVYSMVTFTDKLVSGCVVLVVQNLQCTPKTLCPYYYENVLSYICGLVSVTGLASLVLMEIRIRKNTHQHVSAVC</sequence>
<dbReference type="Pfam" id="PF13347">
    <property type="entry name" value="MFS_2"/>
    <property type="match status" value="1"/>
</dbReference>
<evidence type="ECO:0000256" key="1">
    <source>
        <dbReference type="ARBA" id="ARBA00008335"/>
    </source>
</evidence>
<feature type="transmembrane region" description="Helical" evidence="2">
    <location>
        <begin position="82"/>
        <end position="101"/>
    </location>
</feature>
<feature type="transmembrane region" description="Helical" evidence="2">
    <location>
        <begin position="192"/>
        <end position="213"/>
    </location>
</feature>
<feature type="transmembrane region" description="Helical" evidence="2">
    <location>
        <begin position="21"/>
        <end position="43"/>
    </location>
</feature>
<evidence type="ECO:0000313" key="3">
    <source>
        <dbReference type="EMBL" id="KAJ8946335.1"/>
    </source>
</evidence>
<dbReference type="InterPro" id="IPR039672">
    <property type="entry name" value="MFS_2"/>
</dbReference>
<keyword evidence="2" id="KW-1133">Transmembrane helix</keyword>
<keyword evidence="2" id="KW-0472">Membrane</keyword>
<name>A0AAV8Y6L5_9CUCU</name>
<feature type="transmembrane region" description="Helical" evidence="2">
    <location>
        <begin position="113"/>
        <end position="133"/>
    </location>
</feature>
<dbReference type="EMBL" id="JAPWTK010000189">
    <property type="protein sequence ID" value="KAJ8946335.1"/>
    <property type="molecule type" value="Genomic_DNA"/>
</dbReference>
<feature type="transmembrane region" description="Helical" evidence="2">
    <location>
        <begin position="291"/>
        <end position="309"/>
    </location>
</feature>
<feature type="transmembrane region" description="Helical" evidence="2">
    <location>
        <begin position="321"/>
        <end position="342"/>
    </location>
</feature>
<evidence type="ECO:0000313" key="4">
    <source>
        <dbReference type="Proteomes" id="UP001162162"/>
    </source>
</evidence>
<dbReference type="PANTHER" id="PTHR11328">
    <property type="entry name" value="MAJOR FACILITATOR SUPERFAMILY DOMAIN-CONTAINING PROTEIN"/>
    <property type="match status" value="1"/>
</dbReference>
<dbReference type="Proteomes" id="UP001162162">
    <property type="component" value="Unassembled WGS sequence"/>
</dbReference>
<dbReference type="PANTHER" id="PTHR11328:SF49">
    <property type="entry name" value="MAJOR FACILITATOR SUPERFAMILY DOMAIN-CONTAINING PROTEIN 12-LIKE PROTEIN"/>
    <property type="match status" value="1"/>
</dbReference>
<keyword evidence="4" id="KW-1185">Reference proteome</keyword>
<evidence type="ECO:0000256" key="2">
    <source>
        <dbReference type="SAM" id="Phobius"/>
    </source>
</evidence>
<feature type="transmembrane region" description="Helical" evidence="2">
    <location>
        <begin position="246"/>
        <end position="271"/>
    </location>
</feature>
<feature type="transmembrane region" description="Helical" evidence="2">
    <location>
        <begin position="348"/>
        <end position="372"/>
    </location>
</feature>
<organism evidence="3 4">
    <name type="scientific">Aromia moschata</name>
    <dbReference type="NCBI Taxonomy" id="1265417"/>
    <lineage>
        <taxon>Eukaryota</taxon>
        <taxon>Metazoa</taxon>
        <taxon>Ecdysozoa</taxon>
        <taxon>Arthropoda</taxon>
        <taxon>Hexapoda</taxon>
        <taxon>Insecta</taxon>
        <taxon>Pterygota</taxon>
        <taxon>Neoptera</taxon>
        <taxon>Endopterygota</taxon>
        <taxon>Coleoptera</taxon>
        <taxon>Polyphaga</taxon>
        <taxon>Cucujiformia</taxon>
        <taxon>Chrysomeloidea</taxon>
        <taxon>Cerambycidae</taxon>
        <taxon>Cerambycinae</taxon>
        <taxon>Callichromatini</taxon>
        <taxon>Aromia</taxon>
    </lineage>
</organism>
<feature type="transmembrane region" description="Helical" evidence="2">
    <location>
        <begin position="154"/>
        <end position="172"/>
    </location>
</feature>
<feature type="transmembrane region" description="Helical" evidence="2">
    <location>
        <begin position="421"/>
        <end position="440"/>
    </location>
</feature>
<proteinExistence type="inferred from homology"/>
<protein>
    <recommendedName>
        <fullName evidence="5">Major facilitator superfamily domain-containing protein 12-like</fullName>
    </recommendedName>
</protein>